<reference evidence="2 4" key="2">
    <citation type="submission" date="2019-05" db="EMBL/GenBank/DDBJ databases">
        <title>Genome sequence of Moorella thermoacetica ATCC 33924.</title>
        <authorList>
            <person name="Poehlein A."/>
            <person name="Bengelsdorf F.R."/>
            <person name="Duerre P."/>
            <person name="Daniel R."/>
        </authorList>
    </citation>
    <scope>NUCLEOTIDE SEQUENCE [LARGE SCALE GENOMIC DNA]</scope>
    <source>
        <strain evidence="2 4">ATCC 33924</strain>
    </source>
</reference>
<proteinExistence type="predicted"/>
<dbReference type="InterPro" id="IPR029063">
    <property type="entry name" value="SAM-dependent_MTases_sf"/>
</dbReference>
<dbReference type="SUPFAM" id="SSF53335">
    <property type="entry name" value="S-adenosyl-L-methionine-dependent methyltransferases"/>
    <property type="match status" value="1"/>
</dbReference>
<evidence type="ECO:0000313" key="1">
    <source>
        <dbReference type="EMBL" id="AOQ23405.1"/>
    </source>
</evidence>
<name>A0AAC9HGS3_NEOTH</name>
<keyword evidence="1" id="KW-0808">Transferase</keyword>
<sequence length="500" mass="56953">MFTGLILCSLPHLNATRGLSYGEVIFSLQLLVERLKRSRYIKNLFILTDRESEPLLSGLGESVFVGESDPYKRLCSFLEQQEITNFVRVGLESPLVDWEIIDFLLESHQSTAVPCSVPRGFPPGSCPMEVVNATHLMRYEPFVTCPCRHHYQQFLTNGAEINAPQDFRIPISTSMNGYQHAYPVLQQIVKLEPQFREWTTGEIYEAITSLPELRSFIEKQILTGGNDGELLEEKNTCDYCGEELYPHLNAGEKTAIYPFLLTPPYDFFGKCPACGLVQLIRRPKNPAKLYNRFYIVSHAERELTEAQDLVYERIFRLISGNVLDVGGGAGHWSAFLKKSGGNFEPHMIDINSTEVELARRKGLQAFHGDFTSFNFNSRYQAITMFELVEHLPLAQCKHFIRRADSLLEENGLLILSTPNVSSRYDANLIIPVPYHLYVFSASWLKSFVETETHLHLETLLGVPMYTDFIVDYESNTLEPCPEYGNIGWDADLVLCFRKTS</sequence>
<dbReference type="EMBL" id="VCDX01000023">
    <property type="protein sequence ID" value="TYL06934.1"/>
    <property type="molecule type" value="Genomic_DNA"/>
</dbReference>
<accession>A0AAC9HGS3</accession>
<dbReference type="AlphaFoldDB" id="A0AAC9HGS3"/>
<keyword evidence="4" id="KW-1185">Reference proteome</keyword>
<dbReference type="Proteomes" id="UP000322283">
    <property type="component" value="Unassembled WGS sequence"/>
</dbReference>
<evidence type="ECO:0000313" key="4">
    <source>
        <dbReference type="Proteomes" id="UP000322283"/>
    </source>
</evidence>
<dbReference type="RefSeq" id="WP_148871607.1">
    <property type="nucleotide sequence ID" value="NZ_CP017019.1"/>
</dbReference>
<dbReference type="Pfam" id="PF13489">
    <property type="entry name" value="Methyltransf_23"/>
    <property type="match status" value="1"/>
</dbReference>
<dbReference type="EMBL" id="CP017019">
    <property type="protein sequence ID" value="AOQ23405.1"/>
    <property type="molecule type" value="Genomic_DNA"/>
</dbReference>
<reference evidence="1 3" key="1">
    <citation type="submission" date="2016-08" db="EMBL/GenBank/DDBJ databases">
        <title>Moorella thermoacetica DSM 103132.</title>
        <authorList>
            <person name="Jendresen C.B."/>
            <person name="Redl S.M."/>
            <person name="Jensen T.O."/>
            <person name="Nielsen A.T."/>
        </authorList>
    </citation>
    <scope>NUCLEOTIDE SEQUENCE [LARGE SCALE GENOMIC DNA]</scope>
    <source>
        <strain evidence="1 3">DSM 103132</strain>
    </source>
</reference>
<protein>
    <submittedName>
        <fullName evidence="1">Bifunctional 3-demethylubiquinone-9 3-methyltransferase/ 2-octaprenyl-6-hydroxy phenol methylase</fullName>
    </submittedName>
</protein>
<gene>
    <name evidence="1" type="ORF">Maut_00947</name>
    <name evidence="2" type="ORF">MTAT_29760</name>
</gene>
<dbReference type="Proteomes" id="UP000094598">
    <property type="component" value="Chromosome"/>
</dbReference>
<dbReference type="CDD" id="cd02440">
    <property type="entry name" value="AdoMet_MTases"/>
    <property type="match status" value="1"/>
</dbReference>
<organism evidence="1 3">
    <name type="scientific">Neomoorella thermoacetica</name>
    <name type="common">Clostridium thermoaceticum</name>
    <dbReference type="NCBI Taxonomy" id="1525"/>
    <lineage>
        <taxon>Bacteria</taxon>
        <taxon>Bacillati</taxon>
        <taxon>Bacillota</taxon>
        <taxon>Clostridia</taxon>
        <taxon>Neomoorellales</taxon>
        <taxon>Neomoorellaceae</taxon>
        <taxon>Neomoorella</taxon>
    </lineage>
</organism>
<keyword evidence="1" id="KW-0489">Methyltransferase</keyword>
<evidence type="ECO:0000313" key="2">
    <source>
        <dbReference type="EMBL" id="TYL06934.1"/>
    </source>
</evidence>
<dbReference type="Gene3D" id="3.40.50.150">
    <property type="entry name" value="Vaccinia Virus protein VP39"/>
    <property type="match status" value="1"/>
</dbReference>
<dbReference type="GO" id="GO:0032259">
    <property type="term" value="P:methylation"/>
    <property type="evidence" value="ECO:0007669"/>
    <property type="project" value="UniProtKB-KW"/>
</dbReference>
<dbReference type="GO" id="GO:0008168">
    <property type="term" value="F:methyltransferase activity"/>
    <property type="evidence" value="ECO:0007669"/>
    <property type="project" value="UniProtKB-KW"/>
</dbReference>
<evidence type="ECO:0000313" key="3">
    <source>
        <dbReference type="Proteomes" id="UP000094598"/>
    </source>
</evidence>